<organism evidence="1 2">
    <name type="scientific">Heterobasidion irregulare (strain TC 32-1)</name>
    <dbReference type="NCBI Taxonomy" id="747525"/>
    <lineage>
        <taxon>Eukaryota</taxon>
        <taxon>Fungi</taxon>
        <taxon>Dikarya</taxon>
        <taxon>Basidiomycota</taxon>
        <taxon>Agaricomycotina</taxon>
        <taxon>Agaricomycetes</taxon>
        <taxon>Russulales</taxon>
        <taxon>Bondarzewiaceae</taxon>
        <taxon>Heterobasidion</taxon>
        <taxon>Heterobasidion annosum species complex</taxon>
    </lineage>
</organism>
<dbReference type="Proteomes" id="UP000030671">
    <property type="component" value="Unassembled WGS sequence"/>
</dbReference>
<sequence>MAPLRYVSLISETRCQNCCSEGVFQVCWVARLRLCEECFNKLFVQSPICPNGIDEAAWKKAQRHHSATLPWSSRRFSYSKAMCAVAKELRGLSPSDQNCYVDRLAGMYSEQMVRKTFLKRRGERLAMFLELQRRDFSRIVAYMETLGYKELIANDEIRDSLSTYPLVLSDRVEWSHPKAAIIEYLEDYAQRTALYKRFRSLGGLLLSMETKFPVVRCHETYIDIALLPEVKKVLHIHYKREISKPEWKKLRRVIPAAFSRWRRTVDS</sequence>
<dbReference type="KEGG" id="hir:HETIRDRAFT_427952"/>
<dbReference type="EMBL" id="KI925459">
    <property type="protein sequence ID" value="ETW81190.1"/>
    <property type="molecule type" value="Genomic_DNA"/>
</dbReference>
<dbReference type="OrthoDB" id="2322499at2759"/>
<keyword evidence="2" id="KW-1185">Reference proteome</keyword>
<evidence type="ECO:0000313" key="1">
    <source>
        <dbReference type="EMBL" id="ETW81190.1"/>
    </source>
</evidence>
<reference evidence="1 2" key="1">
    <citation type="journal article" date="2012" name="New Phytol.">
        <title>Insight into trade-off between wood decay and parasitism from the genome of a fungal forest pathogen.</title>
        <authorList>
            <person name="Olson A."/>
            <person name="Aerts A."/>
            <person name="Asiegbu F."/>
            <person name="Belbahri L."/>
            <person name="Bouzid O."/>
            <person name="Broberg A."/>
            <person name="Canback B."/>
            <person name="Coutinho P.M."/>
            <person name="Cullen D."/>
            <person name="Dalman K."/>
            <person name="Deflorio G."/>
            <person name="van Diepen L.T."/>
            <person name="Dunand C."/>
            <person name="Duplessis S."/>
            <person name="Durling M."/>
            <person name="Gonthier P."/>
            <person name="Grimwood J."/>
            <person name="Fossdal C.G."/>
            <person name="Hansson D."/>
            <person name="Henrissat B."/>
            <person name="Hietala A."/>
            <person name="Himmelstrand K."/>
            <person name="Hoffmeister D."/>
            <person name="Hogberg N."/>
            <person name="James T.Y."/>
            <person name="Karlsson M."/>
            <person name="Kohler A."/>
            <person name="Kues U."/>
            <person name="Lee Y.H."/>
            <person name="Lin Y.C."/>
            <person name="Lind M."/>
            <person name="Lindquist E."/>
            <person name="Lombard V."/>
            <person name="Lucas S."/>
            <person name="Lunden K."/>
            <person name="Morin E."/>
            <person name="Murat C."/>
            <person name="Park J."/>
            <person name="Raffaello T."/>
            <person name="Rouze P."/>
            <person name="Salamov A."/>
            <person name="Schmutz J."/>
            <person name="Solheim H."/>
            <person name="Stahlberg J."/>
            <person name="Velez H."/>
            <person name="de Vries R.P."/>
            <person name="Wiebenga A."/>
            <person name="Woodward S."/>
            <person name="Yakovlev I."/>
            <person name="Garbelotto M."/>
            <person name="Martin F."/>
            <person name="Grigoriev I.V."/>
            <person name="Stenlid J."/>
        </authorList>
    </citation>
    <scope>NUCLEOTIDE SEQUENCE [LARGE SCALE GENOMIC DNA]</scope>
    <source>
        <strain evidence="1 2">TC 32-1</strain>
    </source>
</reference>
<accession>W4K773</accession>
<dbReference type="AlphaFoldDB" id="W4K773"/>
<protein>
    <submittedName>
        <fullName evidence="1">Uncharacterized protein</fullName>
    </submittedName>
</protein>
<proteinExistence type="predicted"/>
<dbReference type="HOGENOM" id="CLU_1042279_0_0_1"/>
<dbReference type="GeneID" id="20674244"/>
<evidence type="ECO:0000313" key="2">
    <source>
        <dbReference type="Proteomes" id="UP000030671"/>
    </source>
</evidence>
<dbReference type="InParanoid" id="W4K773"/>
<gene>
    <name evidence="1" type="ORF">HETIRDRAFT_427952</name>
</gene>
<name>W4K773_HETIT</name>
<dbReference type="RefSeq" id="XP_009547855.1">
    <property type="nucleotide sequence ID" value="XM_009549560.1"/>
</dbReference>